<dbReference type="Proteomes" id="UP000431575">
    <property type="component" value="Unassembled WGS sequence"/>
</dbReference>
<evidence type="ECO:0000259" key="1">
    <source>
        <dbReference type="Pfam" id="PF13472"/>
    </source>
</evidence>
<dbReference type="InterPro" id="IPR013830">
    <property type="entry name" value="SGNH_hydro"/>
</dbReference>
<evidence type="ECO:0000313" key="15">
    <source>
        <dbReference type="Proteomes" id="UP000462376"/>
    </source>
</evidence>
<dbReference type="Pfam" id="PF13472">
    <property type="entry name" value="Lipase_GDSL_2"/>
    <property type="match status" value="1"/>
</dbReference>
<evidence type="ECO:0000313" key="10">
    <source>
        <dbReference type="Proteomes" id="UP000095614"/>
    </source>
</evidence>
<evidence type="ECO:0000313" key="4">
    <source>
        <dbReference type="EMBL" id="KAB4236183.1"/>
    </source>
</evidence>
<evidence type="ECO:0000313" key="13">
    <source>
        <dbReference type="Proteomes" id="UP000431575"/>
    </source>
</evidence>
<evidence type="ECO:0000313" key="14">
    <source>
        <dbReference type="Proteomes" id="UP000432488"/>
    </source>
</evidence>
<dbReference type="OrthoDB" id="9774205at2"/>
<dbReference type="EMBL" id="WCTM01000005">
    <property type="protein sequence ID" value="KAB4242848.1"/>
    <property type="molecule type" value="Genomic_DNA"/>
</dbReference>
<reference evidence="6" key="5">
    <citation type="submission" date="2022-10" db="EMBL/GenBank/DDBJ databases">
        <title>Human gut microbiome strain richness.</title>
        <authorList>
            <person name="Chen-Liaw A."/>
        </authorList>
    </citation>
    <scope>NUCLEOTIDE SEQUENCE</scope>
    <source>
        <strain evidence="6">A1_m1001262Bd0_191120</strain>
        <strain evidence="7">BSD2780061687st1_G10_BSD2780061687b_171204</strain>
    </source>
</reference>
<dbReference type="EMBL" id="JAQNSB010000058">
    <property type="protein sequence ID" value="MDC1857396.1"/>
    <property type="molecule type" value="Genomic_DNA"/>
</dbReference>
<dbReference type="Proteomes" id="UP001218502">
    <property type="component" value="Unassembled WGS sequence"/>
</dbReference>
<evidence type="ECO:0000313" key="5">
    <source>
        <dbReference type="EMBL" id="KAB4242848.1"/>
    </source>
</evidence>
<evidence type="ECO:0000313" key="2">
    <source>
        <dbReference type="EMBL" id="CUO73739.1"/>
    </source>
</evidence>
<proteinExistence type="predicted"/>
<dbReference type="SUPFAM" id="SSF52266">
    <property type="entry name" value="SGNH hydrolase"/>
    <property type="match status" value="1"/>
</dbReference>
<dbReference type="EMBL" id="WCTL01000009">
    <property type="protein sequence ID" value="KAB4236183.1"/>
    <property type="molecule type" value="Genomic_DNA"/>
</dbReference>
<dbReference type="STRING" id="820.ERS852554_02517"/>
<organism evidence="8 11">
    <name type="scientific">Bacteroides uniformis</name>
    <dbReference type="NCBI Taxonomy" id="820"/>
    <lineage>
        <taxon>Bacteria</taxon>
        <taxon>Pseudomonadati</taxon>
        <taxon>Bacteroidota</taxon>
        <taxon>Bacteroidia</taxon>
        <taxon>Bacteroidales</taxon>
        <taxon>Bacteroidaceae</taxon>
        <taxon>Bacteroides</taxon>
    </lineage>
</organism>
<dbReference type="InterPro" id="IPR036514">
    <property type="entry name" value="SGNH_hydro_sf"/>
</dbReference>
<dbReference type="Proteomes" id="UP001214113">
    <property type="component" value="Unassembled WGS sequence"/>
</dbReference>
<dbReference type="PATRIC" id="fig|820.27.peg.2246"/>
<protein>
    <submittedName>
        <fullName evidence="2">G-D-S-L family lipolytic protein</fullName>
    </submittedName>
    <submittedName>
        <fullName evidence="8">Lipase</fullName>
    </submittedName>
    <submittedName>
        <fullName evidence="3">SGNH/GDSL hydrolase family protein</fullName>
    </submittedName>
</protein>
<dbReference type="GO" id="GO:0004622">
    <property type="term" value="F:phosphatidylcholine lysophospholipase activity"/>
    <property type="evidence" value="ECO:0007669"/>
    <property type="project" value="TreeGrafter"/>
</dbReference>
<reference evidence="9 12" key="3">
    <citation type="submission" date="2018-08" db="EMBL/GenBank/DDBJ databases">
        <title>A genome reference for cultivated species of the human gut microbiota.</title>
        <authorList>
            <person name="Zou Y."/>
            <person name="Xue W."/>
            <person name="Luo G."/>
        </authorList>
    </citation>
    <scope>NUCLEOTIDE SEQUENCE [LARGE SCALE GENOMIC DNA]</scope>
    <source>
        <strain evidence="9 12">TM04-30</strain>
    </source>
</reference>
<dbReference type="EMBL" id="MNQU01000054">
    <property type="protein sequence ID" value="OKZ38856.1"/>
    <property type="molecule type" value="Genomic_DNA"/>
</dbReference>
<dbReference type="AlphaFoldDB" id="A0A139K5E8"/>
<evidence type="ECO:0000313" key="6">
    <source>
        <dbReference type="EMBL" id="MDC1752327.1"/>
    </source>
</evidence>
<dbReference type="EMBL" id="CZAF01000004">
    <property type="protein sequence ID" value="CUO73739.1"/>
    <property type="molecule type" value="Genomic_DNA"/>
</dbReference>
<keyword evidence="3" id="KW-0378">Hydrolase</keyword>
<sequence length="248" mass="28420">MKRIGLFVIVFFCISLLLHASGPRVLFIGDSITDGNWGNACGMPKPTAERSLWDMNHIYGSGYMYLCASHYQGDFPEKEYAFFNRGISGNTLRDLEKRWEEDVIGMKPDVLSVLVGTNDVHYYLQGDKKEPFDFEGWEKCYRSLLDRSLQANPELKIVLGTPFVVNVGNMRKSEDFAERDSLVRRCAAIVERIAKDYQTVFLPYNAMFDEILGIAPASQDTYWIWDGIHPTPAGHKRMADMWIKRVNL</sequence>
<dbReference type="PANTHER" id="PTHR30383:SF5">
    <property type="entry name" value="SGNH HYDROLASE-TYPE ESTERASE DOMAIN-CONTAINING PROTEIN"/>
    <property type="match status" value="1"/>
</dbReference>
<evidence type="ECO:0000313" key="3">
    <source>
        <dbReference type="EMBL" id="KAB4088342.1"/>
    </source>
</evidence>
<dbReference type="Proteomes" id="UP000462376">
    <property type="component" value="Unassembled WGS sequence"/>
</dbReference>
<evidence type="ECO:0000313" key="12">
    <source>
        <dbReference type="Proteomes" id="UP000260844"/>
    </source>
</evidence>
<evidence type="ECO:0000313" key="7">
    <source>
        <dbReference type="EMBL" id="MDC1857396.1"/>
    </source>
</evidence>
<dbReference type="Proteomes" id="UP000432488">
    <property type="component" value="Unassembled WGS sequence"/>
</dbReference>
<reference evidence="13 14" key="4">
    <citation type="journal article" date="2019" name="Nat. Med.">
        <title>A library of human gut bacterial isolates paired with longitudinal multiomics data enables mechanistic microbiome research.</title>
        <authorList>
            <person name="Poyet M."/>
            <person name="Groussin M."/>
            <person name="Gibbons S.M."/>
            <person name="Avila-Pacheco J."/>
            <person name="Jiang X."/>
            <person name="Kearney S.M."/>
            <person name="Perrotta A.R."/>
            <person name="Berdy B."/>
            <person name="Zhao S."/>
            <person name="Lieberman T.D."/>
            <person name="Swanson P.K."/>
            <person name="Smith M."/>
            <person name="Roesemann S."/>
            <person name="Alexander J.E."/>
            <person name="Rich S.A."/>
            <person name="Livny J."/>
            <person name="Vlamakis H."/>
            <person name="Clish C."/>
            <person name="Bullock K."/>
            <person name="Deik A."/>
            <person name="Scott J."/>
            <person name="Pierce K.A."/>
            <person name="Xavier R.J."/>
            <person name="Alm E.J."/>
        </authorList>
    </citation>
    <scope>NUCLEOTIDE SEQUENCE [LARGE SCALE GENOMIC DNA]</scope>
    <source>
        <strain evidence="3 14">BIOML-A42</strain>
        <strain evidence="4 15">BIOML-A5</strain>
        <strain evidence="5 13">BIOML-A6</strain>
    </source>
</reference>
<gene>
    <name evidence="8" type="ORF">BHV79_03315</name>
    <name evidence="9" type="ORF">DXD40_10630</name>
    <name evidence="2" type="ORF">ERS852462_01352</name>
    <name evidence="5" type="ORF">GAP41_09630</name>
    <name evidence="4" type="ORF">GAP47_12095</name>
    <name evidence="3" type="ORF">GAQ56_17535</name>
    <name evidence="6" type="ORF">POY80_07710</name>
    <name evidence="7" type="ORF">POZ22_21885</name>
</gene>
<dbReference type="InterPro" id="IPR051532">
    <property type="entry name" value="Ester_Hydrolysis_Enzymes"/>
</dbReference>
<dbReference type="CDD" id="cd01834">
    <property type="entry name" value="SGNH_hydrolase_like_2"/>
    <property type="match status" value="1"/>
</dbReference>
<dbReference type="EMBL" id="QSPV01000007">
    <property type="protein sequence ID" value="RGJ93532.1"/>
    <property type="molecule type" value="Genomic_DNA"/>
</dbReference>
<dbReference type="Gene3D" id="3.40.50.1110">
    <property type="entry name" value="SGNH hydrolase"/>
    <property type="match status" value="1"/>
</dbReference>
<dbReference type="Proteomes" id="UP000095614">
    <property type="component" value="Unassembled WGS sequence"/>
</dbReference>
<reference evidence="2 10" key="1">
    <citation type="submission" date="2015-09" db="EMBL/GenBank/DDBJ databases">
        <authorList>
            <consortium name="Pathogen Informatics"/>
        </authorList>
    </citation>
    <scope>NUCLEOTIDE SEQUENCE [LARGE SCALE GENOMIC DNA]</scope>
    <source>
        <strain evidence="2 10">2789STDY5834847</strain>
    </source>
</reference>
<feature type="domain" description="SGNH hydrolase-type esterase" evidence="1">
    <location>
        <begin position="27"/>
        <end position="237"/>
    </location>
</feature>
<evidence type="ECO:0000313" key="9">
    <source>
        <dbReference type="EMBL" id="RGJ93532.1"/>
    </source>
</evidence>
<dbReference type="EMBL" id="JAQNQY010000006">
    <property type="protein sequence ID" value="MDC1752327.1"/>
    <property type="molecule type" value="Genomic_DNA"/>
</dbReference>
<evidence type="ECO:0000313" key="8">
    <source>
        <dbReference type="EMBL" id="OKZ38856.1"/>
    </source>
</evidence>
<name>A0A139K5E8_BACUN</name>
<dbReference type="RefSeq" id="WP_022401637.1">
    <property type="nucleotide sequence ID" value="NZ_CACRTC010000006.1"/>
</dbReference>
<dbReference type="Proteomes" id="UP000260844">
    <property type="component" value="Unassembled WGS sequence"/>
</dbReference>
<reference evidence="8 11" key="2">
    <citation type="journal article" date="2016" name="Nat. Biotechnol.">
        <title>Measurement of bacterial replication rates in microbial communities.</title>
        <authorList>
            <person name="Brown C.T."/>
            <person name="Olm M.R."/>
            <person name="Thomas B.C."/>
            <person name="Banfield J.F."/>
        </authorList>
    </citation>
    <scope>NUCLEOTIDE SEQUENCE [LARGE SCALE GENOMIC DNA]</scope>
    <source>
        <strain evidence="8">45_41</strain>
    </source>
</reference>
<evidence type="ECO:0000313" key="11">
    <source>
        <dbReference type="Proteomes" id="UP000186549"/>
    </source>
</evidence>
<accession>A0A139K5E8</accession>
<dbReference type="EMBL" id="WCUV01000014">
    <property type="protein sequence ID" value="KAB4088342.1"/>
    <property type="molecule type" value="Genomic_DNA"/>
</dbReference>
<dbReference type="PANTHER" id="PTHR30383">
    <property type="entry name" value="THIOESTERASE 1/PROTEASE 1/LYSOPHOSPHOLIPASE L1"/>
    <property type="match status" value="1"/>
</dbReference>
<dbReference type="Proteomes" id="UP000186549">
    <property type="component" value="Unassembled WGS sequence"/>
</dbReference>